<evidence type="ECO:0000313" key="7">
    <source>
        <dbReference type="Proteomes" id="UP001227230"/>
    </source>
</evidence>
<dbReference type="EMBL" id="CP126654">
    <property type="protein sequence ID" value="WJZ91102.1"/>
    <property type="molecule type" value="Genomic_DNA"/>
</dbReference>
<reference evidence="6 7" key="1">
    <citation type="journal article" date="2023" name="Hortic Res">
        <title>The complete reference genome for grapevine (Vitis vinifera L.) genetics and breeding.</title>
        <authorList>
            <person name="Shi X."/>
            <person name="Cao S."/>
            <person name="Wang X."/>
            <person name="Huang S."/>
            <person name="Wang Y."/>
            <person name="Liu Z."/>
            <person name="Liu W."/>
            <person name="Leng X."/>
            <person name="Peng Y."/>
            <person name="Wang N."/>
            <person name="Wang Y."/>
            <person name="Ma Z."/>
            <person name="Xu X."/>
            <person name="Zhang F."/>
            <person name="Xue H."/>
            <person name="Zhong H."/>
            <person name="Wang Y."/>
            <person name="Zhang K."/>
            <person name="Velt A."/>
            <person name="Avia K."/>
            <person name="Holtgrawe D."/>
            <person name="Grimplet J."/>
            <person name="Matus J.T."/>
            <person name="Ware D."/>
            <person name="Wu X."/>
            <person name="Wang H."/>
            <person name="Liu C."/>
            <person name="Fang Y."/>
            <person name="Rustenholz C."/>
            <person name="Cheng Z."/>
            <person name="Xiao H."/>
            <person name="Zhou Y."/>
        </authorList>
    </citation>
    <scope>NUCLEOTIDE SEQUENCE [LARGE SCALE GENOMIC DNA]</scope>
    <source>
        <strain evidence="7">cv. Pinot noir / PN40024</strain>
        <tissue evidence="6">Leaf</tissue>
    </source>
</reference>
<keyword evidence="7" id="KW-1185">Reference proteome</keyword>
<accession>A0ABY9C8G1</accession>
<feature type="domain" description="Cryptochrome/DNA photolyase FAD-binding" evidence="5">
    <location>
        <begin position="37"/>
        <end position="83"/>
    </location>
</feature>
<evidence type="ECO:0000313" key="6">
    <source>
        <dbReference type="EMBL" id="WJZ91102.1"/>
    </source>
</evidence>
<comment type="cofactor">
    <cofactor evidence="1">
        <name>FAD</name>
        <dbReference type="ChEBI" id="CHEBI:57692"/>
    </cofactor>
</comment>
<gene>
    <name evidence="6" type="ORF">VitviT2T_010206</name>
</gene>
<organism evidence="6 7">
    <name type="scientific">Vitis vinifera</name>
    <name type="common">Grape</name>
    <dbReference type="NCBI Taxonomy" id="29760"/>
    <lineage>
        <taxon>Eukaryota</taxon>
        <taxon>Viridiplantae</taxon>
        <taxon>Streptophyta</taxon>
        <taxon>Embryophyta</taxon>
        <taxon>Tracheophyta</taxon>
        <taxon>Spermatophyta</taxon>
        <taxon>Magnoliopsida</taxon>
        <taxon>eudicotyledons</taxon>
        <taxon>Gunneridae</taxon>
        <taxon>Pentapetalae</taxon>
        <taxon>rosids</taxon>
        <taxon>Vitales</taxon>
        <taxon>Vitaceae</taxon>
        <taxon>Viteae</taxon>
        <taxon>Vitis</taxon>
    </lineage>
</organism>
<dbReference type="PANTHER" id="PTHR11455:SF18">
    <property type="entry name" value="SI:CH1073-390K14.1"/>
    <property type="match status" value="1"/>
</dbReference>
<comment type="similarity">
    <text evidence="2">Belongs to the DNA photolyase class-1 family.</text>
</comment>
<dbReference type="InterPro" id="IPR036134">
    <property type="entry name" value="Crypto/Photolyase_FAD-like_sf"/>
</dbReference>
<dbReference type="SUPFAM" id="SSF48173">
    <property type="entry name" value="Cryptochrome/photolyase FAD-binding domain"/>
    <property type="match status" value="1"/>
</dbReference>
<evidence type="ECO:0000256" key="4">
    <source>
        <dbReference type="ARBA" id="ARBA00022827"/>
    </source>
</evidence>
<evidence type="ECO:0000256" key="3">
    <source>
        <dbReference type="ARBA" id="ARBA00022630"/>
    </source>
</evidence>
<keyword evidence="3" id="KW-0285">Flavoprotein</keyword>
<evidence type="ECO:0000259" key="5">
    <source>
        <dbReference type="Pfam" id="PF03441"/>
    </source>
</evidence>
<name>A0ABY9C8G1_VITVI</name>
<dbReference type="Gene3D" id="1.10.579.10">
    <property type="entry name" value="DNA Cyclobutane Dipyrimidine Photolyase, subunit A, domain 3"/>
    <property type="match status" value="1"/>
</dbReference>
<keyword evidence="4" id="KW-0274">FAD</keyword>
<dbReference type="Pfam" id="PF03441">
    <property type="entry name" value="FAD_binding_7"/>
    <property type="match status" value="1"/>
</dbReference>
<dbReference type="InterPro" id="IPR002081">
    <property type="entry name" value="Cryptochrome/DNA_photolyase_1"/>
</dbReference>
<evidence type="ECO:0000256" key="1">
    <source>
        <dbReference type="ARBA" id="ARBA00001974"/>
    </source>
</evidence>
<dbReference type="Proteomes" id="UP001227230">
    <property type="component" value="Chromosome 7"/>
</dbReference>
<sequence length="102" mass="11579">MIRRHLAAARGDLEAVEQILDKVDAQMTGTLSWADFGAKVAENQSSNYDPEGEYVRHWLPELARVPTEWIHHPWDAPFTVLKSSRGSLESWAAQASWGLPWH</sequence>
<proteinExistence type="inferred from homology"/>
<protein>
    <recommendedName>
        <fullName evidence="5">Cryptochrome/DNA photolyase FAD-binding domain-containing protein</fullName>
    </recommendedName>
</protein>
<dbReference type="PANTHER" id="PTHR11455">
    <property type="entry name" value="CRYPTOCHROME"/>
    <property type="match status" value="1"/>
</dbReference>
<dbReference type="InterPro" id="IPR005101">
    <property type="entry name" value="Cryptochr/Photolyase_FAD-bd"/>
</dbReference>
<evidence type="ECO:0000256" key="2">
    <source>
        <dbReference type="ARBA" id="ARBA00005862"/>
    </source>
</evidence>